<feature type="non-terminal residue" evidence="1">
    <location>
        <position position="1"/>
    </location>
</feature>
<protein>
    <submittedName>
        <fullName evidence="1">Uncharacterized protein</fullName>
    </submittedName>
</protein>
<evidence type="ECO:0000313" key="2">
    <source>
        <dbReference type="Proteomes" id="UP000676336"/>
    </source>
</evidence>
<gene>
    <name evidence="1" type="ORF">SMN809_LOCUS23567</name>
</gene>
<dbReference type="AlphaFoldDB" id="A0A8S2SP16"/>
<dbReference type="Gene3D" id="3.30.930.10">
    <property type="entry name" value="Bira Bifunctional Protein, Domain 2"/>
    <property type="match status" value="1"/>
</dbReference>
<proteinExistence type="predicted"/>
<dbReference type="Proteomes" id="UP000676336">
    <property type="component" value="Unassembled WGS sequence"/>
</dbReference>
<sequence length="41" mass="4710">INHRKLLDAMFTVCGVPDKLFRSLSSTVDKLDKVSKMRLFV</sequence>
<organism evidence="1 2">
    <name type="scientific">Rotaria magnacalcarata</name>
    <dbReference type="NCBI Taxonomy" id="392030"/>
    <lineage>
        <taxon>Eukaryota</taxon>
        <taxon>Metazoa</taxon>
        <taxon>Spiralia</taxon>
        <taxon>Gnathifera</taxon>
        <taxon>Rotifera</taxon>
        <taxon>Eurotatoria</taxon>
        <taxon>Bdelloidea</taxon>
        <taxon>Philodinida</taxon>
        <taxon>Philodinidae</taxon>
        <taxon>Rotaria</taxon>
    </lineage>
</organism>
<dbReference type="InterPro" id="IPR045864">
    <property type="entry name" value="aa-tRNA-synth_II/BPL/LPL"/>
</dbReference>
<reference evidence="1" key="1">
    <citation type="submission" date="2021-02" db="EMBL/GenBank/DDBJ databases">
        <authorList>
            <person name="Nowell W R."/>
        </authorList>
    </citation>
    <scope>NUCLEOTIDE SEQUENCE</scope>
</reference>
<dbReference type="EMBL" id="CAJOBI010025258">
    <property type="protein sequence ID" value="CAF4240939.1"/>
    <property type="molecule type" value="Genomic_DNA"/>
</dbReference>
<accession>A0A8S2SP16</accession>
<comment type="caution">
    <text evidence="1">The sequence shown here is derived from an EMBL/GenBank/DDBJ whole genome shotgun (WGS) entry which is preliminary data.</text>
</comment>
<name>A0A8S2SP16_9BILA</name>
<evidence type="ECO:0000313" key="1">
    <source>
        <dbReference type="EMBL" id="CAF4240939.1"/>
    </source>
</evidence>